<dbReference type="AlphaFoldDB" id="A0A4R3L2X6"/>
<dbReference type="PANTHER" id="PTHR42705">
    <property type="entry name" value="BIFUNCTIONAL NON-HOMOLOGOUS END JOINING PROTEIN LIGD"/>
    <property type="match status" value="1"/>
</dbReference>
<dbReference type="NCBIfam" id="TIGR02778">
    <property type="entry name" value="ligD_pol"/>
    <property type="match status" value="1"/>
</dbReference>
<dbReference type="InterPro" id="IPR014145">
    <property type="entry name" value="LigD_pol_dom"/>
</dbReference>
<evidence type="ECO:0000313" key="2">
    <source>
        <dbReference type="EMBL" id="TCS93943.1"/>
    </source>
</evidence>
<dbReference type="CDD" id="cd04861">
    <property type="entry name" value="LigD_Pol_like"/>
    <property type="match status" value="1"/>
</dbReference>
<dbReference type="Pfam" id="PF21686">
    <property type="entry name" value="LigD_Prim-Pol"/>
    <property type="match status" value="1"/>
</dbReference>
<gene>
    <name evidence="2" type="ORF">EDD58_105154</name>
</gene>
<dbReference type="EMBL" id="SMAG01000005">
    <property type="protein sequence ID" value="TCS93943.1"/>
    <property type="molecule type" value="Genomic_DNA"/>
</dbReference>
<dbReference type="Gene3D" id="3.90.920.10">
    <property type="entry name" value="DNA primase, PRIM domain"/>
    <property type="match status" value="1"/>
</dbReference>
<dbReference type="RefSeq" id="WP_131925334.1">
    <property type="nucleotide sequence ID" value="NZ_SMAG01000005.1"/>
</dbReference>
<proteinExistence type="predicted"/>
<reference evidence="2 3" key="1">
    <citation type="submission" date="2019-03" db="EMBL/GenBank/DDBJ databases">
        <title>Genomic Encyclopedia of Type Strains, Phase IV (KMG-IV): sequencing the most valuable type-strain genomes for metagenomic binning, comparative biology and taxonomic classification.</title>
        <authorList>
            <person name="Goeker M."/>
        </authorList>
    </citation>
    <scope>NUCLEOTIDE SEQUENCE [LARGE SCALE GENOMIC DNA]</scope>
    <source>
        <strain evidence="2 3">DSM 45707</strain>
    </source>
</reference>
<protein>
    <submittedName>
        <fullName evidence="2">Bifunctional non-homologous end joining protein LigD</fullName>
    </submittedName>
</protein>
<evidence type="ECO:0000259" key="1">
    <source>
        <dbReference type="Pfam" id="PF21686"/>
    </source>
</evidence>
<keyword evidence="3" id="KW-1185">Reference proteome</keyword>
<sequence length="300" mass="34943">MKEYKMIHVEGRDIKISNPDKVLFPKAPLTKWDYVLACTQLAPYLISYTHNRALTTIRFPDGTKGKSFYQKNAPQHRPEWIQTKLEGSIEYLLLNDLPTLIWLANLACLEFHVSFNLISKIEYPTELVFDLDPSVEDFSRVVEVALITRQVLLQIGLDGIVKTSGASGLQIYVPIVPKYTYEQTRKVSHFIAKYLVEQHPSLITIERKVKYRGKQVYFDYLQHWYHKTLIAPYSPRAVAEAAVSTPLNWEELPSIHSPRVMNLFTIIPRLEKKGDLFQKFMKKEKYQLDNILHFIESHPH</sequence>
<dbReference type="InterPro" id="IPR052171">
    <property type="entry name" value="NHEJ_LigD"/>
</dbReference>
<dbReference type="PANTHER" id="PTHR42705:SF2">
    <property type="entry name" value="BIFUNCTIONAL NON-HOMOLOGOUS END JOINING PROTEIN LIGD"/>
    <property type="match status" value="1"/>
</dbReference>
<accession>A0A4R3L2X6</accession>
<dbReference type="OrthoDB" id="9802472at2"/>
<dbReference type="Proteomes" id="UP000294937">
    <property type="component" value="Unassembled WGS sequence"/>
</dbReference>
<organism evidence="2 3">
    <name type="scientific">Hazenella coriacea</name>
    <dbReference type="NCBI Taxonomy" id="1179467"/>
    <lineage>
        <taxon>Bacteria</taxon>
        <taxon>Bacillati</taxon>
        <taxon>Bacillota</taxon>
        <taxon>Bacilli</taxon>
        <taxon>Bacillales</taxon>
        <taxon>Thermoactinomycetaceae</taxon>
        <taxon>Hazenella</taxon>
    </lineage>
</organism>
<comment type="caution">
    <text evidence="2">The sequence shown here is derived from an EMBL/GenBank/DDBJ whole genome shotgun (WGS) entry which is preliminary data.</text>
</comment>
<feature type="domain" description="DNA ligase D polymerase" evidence="1">
    <location>
        <begin position="30"/>
        <end position="277"/>
    </location>
</feature>
<evidence type="ECO:0000313" key="3">
    <source>
        <dbReference type="Proteomes" id="UP000294937"/>
    </source>
</evidence>
<name>A0A4R3L2X6_9BACL</name>